<name>A0A5B9FUW9_9FLAO</name>
<dbReference type="KEGG" id="fak:FUA48_10325"/>
<gene>
    <name evidence="2" type="ORF">FUA48_10325</name>
</gene>
<feature type="signal peptide" evidence="1">
    <location>
        <begin position="1"/>
        <end position="18"/>
    </location>
</feature>
<sequence>MYRYLGLLLMFLSFTAKGQELNATVQVNASFITDANPQIFKTLQTSLTEFINNTQFTSRNFERNERINCSFFITVTAYESNQFNATLQVQSARPVFNSTYESPVCNYNDKDFGFSYTEYQNLVYNPESFNSNLVSVISFYANMIIGMDADTYEINGGSPYFTVAQRIVSSAQQSGYKGWSQQDGNQTRFALVDNVLSNTFEDFRVALYDYHRLGLDVMADNPKAGKEKILEAIKTLNKVNRARPNAFLTRVFFDAKADEIVSVFSGGPMVSINDLVDILNRISPLNSNKWSNIK</sequence>
<keyword evidence="1" id="KW-0732">Signal</keyword>
<accession>A0A5B9FUW9</accession>
<dbReference type="InterPro" id="IPR032274">
    <property type="entry name" value="DUF4835"/>
</dbReference>
<feature type="chain" id="PRO_5023119731" evidence="1">
    <location>
        <begin position="19"/>
        <end position="294"/>
    </location>
</feature>
<evidence type="ECO:0000313" key="3">
    <source>
        <dbReference type="Proteomes" id="UP000321222"/>
    </source>
</evidence>
<evidence type="ECO:0000256" key="1">
    <source>
        <dbReference type="SAM" id="SignalP"/>
    </source>
</evidence>
<dbReference type="Proteomes" id="UP000321222">
    <property type="component" value="Chromosome"/>
</dbReference>
<dbReference type="AlphaFoldDB" id="A0A5B9FUW9"/>
<evidence type="ECO:0000313" key="2">
    <source>
        <dbReference type="EMBL" id="QEE49961.1"/>
    </source>
</evidence>
<proteinExistence type="predicted"/>
<dbReference type="EMBL" id="CP042831">
    <property type="protein sequence ID" value="QEE49961.1"/>
    <property type="molecule type" value="Genomic_DNA"/>
</dbReference>
<reference evidence="2 3" key="1">
    <citation type="submission" date="2019-08" db="EMBL/GenBank/DDBJ databases">
        <title>Flavobacterium alkalisoli sp. nov., isolated from rhizosphere soil of Suaeda salsa.</title>
        <authorList>
            <person name="Sun J.-Q."/>
            <person name="Xu L."/>
        </authorList>
    </citation>
    <scope>NUCLEOTIDE SEQUENCE [LARGE SCALE GENOMIC DNA]</scope>
    <source>
        <strain evidence="2 3">XS-5</strain>
    </source>
</reference>
<dbReference type="RefSeq" id="WP_147583455.1">
    <property type="nucleotide sequence ID" value="NZ_CP042831.1"/>
</dbReference>
<organism evidence="2 3">
    <name type="scientific">Flavobacterium alkalisoli</name>
    <dbReference type="NCBI Taxonomy" id="2602769"/>
    <lineage>
        <taxon>Bacteria</taxon>
        <taxon>Pseudomonadati</taxon>
        <taxon>Bacteroidota</taxon>
        <taxon>Flavobacteriia</taxon>
        <taxon>Flavobacteriales</taxon>
        <taxon>Flavobacteriaceae</taxon>
        <taxon>Flavobacterium</taxon>
    </lineage>
</organism>
<protein>
    <submittedName>
        <fullName evidence="2">DUF4835 family protein</fullName>
    </submittedName>
</protein>
<dbReference type="Pfam" id="PF16119">
    <property type="entry name" value="DUF4835"/>
    <property type="match status" value="1"/>
</dbReference>
<dbReference type="OrthoDB" id="9773381at2"/>
<keyword evidence="3" id="KW-1185">Reference proteome</keyword>